<accession>J9DPH4</accession>
<protein>
    <submittedName>
        <fullName evidence="1">Uncharacterized protein</fullName>
    </submittedName>
</protein>
<dbReference type="InParanoid" id="J9DPH4"/>
<dbReference type="AlphaFoldDB" id="J9DPH4"/>
<dbReference type="HOGENOM" id="CLU_1835143_0_0_1"/>
<evidence type="ECO:0000313" key="2">
    <source>
        <dbReference type="Proteomes" id="UP000003163"/>
    </source>
</evidence>
<reference evidence="2" key="2">
    <citation type="submission" date="2015-07" db="EMBL/GenBank/DDBJ databases">
        <title>Contrasting host-pathogen interactions and genome evolution in two generalist and specialist microsporidian pathogens of mosquitoes.</title>
        <authorList>
            <consortium name="The Broad Institute Genomics Platform"/>
            <consortium name="The Broad Institute Genome Sequencing Center for Infectious Disease"/>
            <person name="Cuomo C.A."/>
            <person name="Sanscrainte N.D."/>
            <person name="Goldberg J.M."/>
            <person name="Heiman D."/>
            <person name="Young S."/>
            <person name="Zeng Q."/>
            <person name="Becnel J.J."/>
            <person name="Birren B.W."/>
        </authorList>
    </citation>
    <scope>NUCLEOTIDE SEQUENCE [LARGE SCALE GENOMIC DNA]</scope>
    <source>
        <strain evidence="2">USNM 41457</strain>
    </source>
</reference>
<reference evidence="1 2" key="1">
    <citation type="submission" date="2011-08" db="EMBL/GenBank/DDBJ databases">
        <authorList>
            <person name="Liu Z.J."/>
            <person name="Shi F.L."/>
            <person name="Lu J.Q."/>
            <person name="Li M."/>
            <person name="Wang Z.L."/>
        </authorList>
    </citation>
    <scope>NUCLEOTIDE SEQUENCE [LARGE SCALE GENOMIC DNA]</scope>
    <source>
        <strain evidence="1 2">USNM 41457</strain>
    </source>
</reference>
<dbReference type="EMBL" id="AFBI03000002">
    <property type="protein sequence ID" value="EJW03247.1"/>
    <property type="molecule type" value="Genomic_DNA"/>
</dbReference>
<dbReference type="VEuPathDB" id="MicrosporidiaDB:EDEG_00227"/>
<proteinExistence type="predicted"/>
<organism evidence="1 2">
    <name type="scientific">Edhazardia aedis (strain USNM 41457)</name>
    <name type="common">Microsporidian parasite</name>
    <dbReference type="NCBI Taxonomy" id="1003232"/>
    <lineage>
        <taxon>Eukaryota</taxon>
        <taxon>Fungi</taxon>
        <taxon>Fungi incertae sedis</taxon>
        <taxon>Microsporidia</taxon>
        <taxon>Edhazardia</taxon>
    </lineage>
</organism>
<evidence type="ECO:0000313" key="1">
    <source>
        <dbReference type="EMBL" id="EJW03247.1"/>
    </source>
</evidence>
<name>J9DPH4_EDHAE</name>
<sequence length="140" mass="16524">MLKNHRYHHLLHSKWLMSLGKKFAINAHLLSFPKKYMYHYNNVLKTTLIIPICAWITRHYHKIYRVGTHRERSSEKVLLYYIKQQITPISASAYICEVLRAAHSFKNSPSGLLEEFSLQWTKQSIQQRHMVASTIVTTVD</sequence>
<comment type="caution">
    <text evidence="1">The sequence shown here is derived from an EMBL/GenBank/DDBJ whole genome shotgun (WGS) entry which is preliminary data.</text>
</comment>
<keyword evidence="2" id="KW-1185">Reference proteome</keyword>
<gene>
    <name evidence="1" type="ORF">EDEG_00227</name>
</gene>
<dbReference type="Proteomes" id="UP000003163">
    <property type="component" value="Unassembled WGS sequence"/>
</dbReference>